<dbReference type="NCBIfam" id="TIGR03053">
    <property type="entry name" value="PS_I_psaM"/>
    <property type="match status" value="1"/>
</dbReference>
<dbReference type="GO" id="GO:0042651">
    <property type="term" value="C:thylakoid membrane"/>
    <property type="evidence" value="ECO:0007669"/>
    <property type="project" value="UniProtKB-UniRule"/>
</dbReference>
<protein>
    <recommendedName>
        <fullName evidence="7">Photosystem I reaction center subunit XII</fullName>
    </recommendedName>
    <alternativeName>
        <fullName evidence="7">PSI-M</fullName>
    </alternativeName>
</protein>
<keyword evidence="1 7" id="KW-0602">Photosynthesis</keyword>
<evidence type="ECO:0000256" key="6">
    <source>
        <dbReference type="ARBA" id="ARBA00023136"/>
    </source>
</evidence>
<keyword evidence="5 7" id="KW-0793">Thylakoid</keyword>
<evidence type="ECO:0000256" key="1">
    <source>
        <dbReference type="ARBA" id="ARBA00022531"/>
    </source>
</evidence>
<gene>
    <name evidence="7 8" type="primary">psaM</name>
</gene>
<evidence type="ECO:0000256" key="7">
    <source>
        <dbReference type="HAMAP-Rule" id="MF_00828"/>
    </source>
</evidence>
<feature type="transmembrane region" description="Helical" evidence="7">
    <location>
        <begin position="7"/>
        <end position="25"/>
    </location>
</feature>
<evidence type="ECO:0000256" key="4">
    <source>
        <dbReference type="ARBA" id="ARBA00022989"/>
    </source>
</evidence>
<keyword evidence="3 7" id="KW-0603">Photosystem I</keyword>
<dbReference type="EMBL" id="MT859097">
    <property type="protein sequence ID" value="QQW50543.1"/>
    <property type="molecule type" value="Genomic_DNA"/>
</dbReference>
<geneLocation type="plastid" evidence="8"/>
<keyword evidence="2 7" id="KW-0812">Transmembrane</keyword>
<proteinExistence type="inferred from homology"/>
<dbReference type="AlphaFoldDB" id="A0A7U0QGM6"/>
<dbReference type="Pfam" id="PF07465">
    <property type="entry name" value="PsaM"/>
    <property type="match status" value="1"/>
</dbReference>
<evidence type="ECO:0000313" key="8">
    <source>
        <dbReference type="EMBL" id="QQW50543.1"/>
    </source>
</evidence>
<dbReference type="RefSeq" id="YP_010152882.1">
    <property type="nucleotide sequence ID" value="NC_057170.1"/>
</dbReference>
<evidence type="ECO:0000256" key="2">
    <source>
        <dbReference type="ARBA" id="ARBA00022692"/>
    </source>
</evidence>
<keyword evidence="4 7" id="KW-1133">Transmembrane helix</keyword>
<dbReference type="InterPro" id="IPR037279">
    <property type="entry name" value="PSI_PsaM_sf"/>
</dbReference>
<dbReference type="HAMAP" id="MF_00828">
    <property type="entry name" value="PSI_PsaM"/>
    <property type="match status" value="1"/>
</dbReference>
<keyword evidence="8" id="KW-0934">Plastid</keyword>
<keyword evidence="6 7" id="KW-0472">Membrane</keyword>
<dbReference type="GO" id="GO:0015979">
    <property type="term" value="P:photosynthesis"/>
    <property type="evidence" value="ECO:0007669"/>
    <property type="project" value="UniProtKB-UniRule"/>
</dbReference>
<dbReference type="GeneID" id="67154497"/>
<reference evidence="8" key="1">
    <citation type="journal article" date="2021" name="J. Phycol.">
        <title>Olisthodiscus represents a new class of Ochrophyta.</title>
        <authorList>
            <person name="Barcyte D."/>
            <person name="Eikrem W."/>
            <person name="Engesmo A."/>
            <person name="Seoane S."/>
            <person name="Wohlmann J."/>
            <person name="Horak A."/>
            <person name="Yurchenko T."/>
            <person name="Elias M."/>
        </authorList>
    </citation>
    <scope>NUCLEOTIDE SEQUENCE</scope>
    <source>
        <strain evidence="8">K-0444</strain>
    </source>
</reference>
<evidence type="ECO:0000256" key="3">
    <source>
        <dbReference type="ARBA" id="ARBA00022836"/>
    </source>
</evidence>
<accession>A0A7U0QGM6</accession>
<sequence>MITEIQIFIALAIAFISAMLAIRLGNSLYT</sequence>
<comment type="similarity">
    <text evidence="7">Belongs to the PsaM family.</text>
</comment>
<organism evidence="8">
    <name type="scientific">Olisthodiscus luteus</name>
    <name type="common">Marine phytoflagellate</name>
    <dbReference type="NCBI Taxonomy" id="83000"/>
    <lineage>
        <taxon>Eukaryota</taxon>
        <taxon>Sar</taxon>
        <taxon>Stramenopiles</taxon>
        <taxon>Ochrophyta</taxon>
        <taxon>Olisthodiscophyceae</taxon>
        <taxon>Olisthodiscaceae</taxon>
        <taxon>Olisthodiscus</taxon>
    </lineage>
</organism>
<dbReference type="InterPro" id="IPR010010">
    <property type="entry name" value="PSI_PsaM"/>
</dbReference>
<name>A0A7U0QGM6_OLILU</name>
<dbReference type="GO" id="GO:0009522">
    <property type="term" value="C:photosystem I"/>
    <property type="evidence" value="ECO:0007669"/>
    <property type="project" value="UniProtKB-KW"/>
</dbReference>
<dbReference type="SUPFAM" id="SSF81548">
    <property type="entry name" value="Subunit XII of photosystem I reaction centre, PsaM"/>
    <property type="match status" value="1"/>
</dbReference>
<evidence type="ECO:0000256" key="5">
    <source>
        <dbReference type="ARBA" id="ARBA00023078"/>
    </source>
</evidence>
<comment type="subcellular location">
    <subcellularLocation>
        <location evidence="7">Cellular thylakoid membrane</location>
        <topology evidence="7">Single-pass membrane protein</topology>
    </subcellularLocation>
</comment>